<sequence length="672" mass="73145">MLAGPSGGRFDRVSAFNDIRDYVAIPRVLSLRLSPDGSRLISAVQSLNADGKSYGTALWAIPVDGEPHRLTRSAKGESGAVFTDAGDVLFTSARPDPTVKDSTDEVASLWLLPRAGGEARQVATRPGGIGAVRTAGDVVVFAADVLDGEAATEEERRKARKDAGISAVLFEGYPVRYWDHDLGPGRTRLFAARLGDDRLEDVRDLTPDAGEALRECGFELTPDGATVISTWRTYLPKGEWRTDLVAVDVATGERRVLLSEDRHDFAGPLAISPDGRRIACSRERFTGLEVSARSELWIADLGTGQGRAYAPDLFPAAVEWAPDSSAVYLAADHQGRRPVFRVPVAEPGDVVRLTQDDASYAGLAASADGHALYALRSGVGRAPGPARIDVATGEIDDLPSPAPRPDVPGTLTEISATADDGTTIRSWLVLPEGASADAPAPFLLWIHGGPVASWNDWQWRWQAWIMAAHGYAVLMPDPCLSTGYGQEMIDRGWGNWGPRTQADLDAIVDVALARDDIDAERIGAMGGSYGGYMANWLAGHSDRYKAIVTHASLWNLDQFAGTTDAAMYWQREFGEPGSERYSLLSPHNSLDKITTPLLVIHGDKDYRVPIGEGLRLWWDLRRTEVDAKFLYFPDENHWILKPGNAVAWYETVLAFLSQHVLGQKWKRPDSVA</sequence>
<keyword evidence="1" id="KW-0732">Signal</keyword>
<comment type="caution">
    <text evidence="4">The sequence shown here is derived from an EMBL/GenBank/DDBJ whole genome shotgun (WGS) entry which is preliminary data.</text>
</comment>
<dbReference type="Gene3D" id="3.40.50.1820">
    <property type="entry name" value="alpha/beta hydrolase"/>
    <property type="match status" value="1"/>
</dbReference>
<accession>A0A4R4VC56</accession>
<dbReference type="Proteomes" id="UP000295258">
    <property type="component" value="Unassembled WGS sequence"/>
</dbReference>
<reference evidence="4 5" key="1">
    <citation type="submission" date="2019-03" db="EMBL/GenBank/DDBJ databases">
        <title>Draft genome sequences of novel Actinobacteria.</title>
        <authorList>
            <person name="Sahin N."/>
            <person name="Ay H."/>
            <person name="Saygin H."/>
        </authorList>
    </citation>
    <scope>NUCLEOTIDE SEQUENCE [LARGE SCALE GENOMIC DNA]</scope>
    <source>
        <strain evidence="4 5">KC310</strain>
    </source>
</reference>
<protein>
    <submittedName>
        <fullName evidence="4">S9 family peptidase</fullName>
    </submittedName>
</protein>
<name>A0A4R4VC56_9ACTN</name>
<dbReference type="GO" id="GO:0006508">
    <property type="term" value="P:proteolysis"/>
    <property type="evidence" value="ECO:0007669"/>
    <property type="project" value="InterPro"/>
</dbReference>
<dbReference type="InterPro" id="IPR001375">
    <property type="entry name" value="Peptidase_S9_cat"/>
</dbReference>
<feature type="domain" description="Peptidase S9 prolyl oligopeptidase catalytic" evidence="3">
    <location>
        <begin position="457"/>
        <end position="660"/>
    </location>
</feature>
<keyword evidence="2" id="KW-0378">Hydrolase</keyword>
<dbReference type="SUPFAM" id="SSF82171">
    <property type="entry name" value="DPP6 N-terminal domain-like"/>
    <property type="match status" value="1"/>
</dbReference>
<organism evidence="4 5">
    <name type="scientific">Nonomuraea deserti</name>
    <dbReference type="NCBI Taxonomy" id="1848322"/>
    <lineage>
        <taxon>Bacteria</taxon>
        <taxon>Bacillati</taxon>
        <taxon>Actinomycetota</taxon>
        <taxon>Actinomycetes</taxon>
        <taxon>Streptosporangiales</taxon>
        <taxon>Streptosporangiaceae</taxon>
        <taxon>Nonomuraea</taxon>
    </lineage>
</organism>
<dbReference type="EMBL" id="SMKO01000100">
    <property type="protein sequence ID" value="TDD00073.1"/>
    <property type="molecule type" value="Genomic_DNA"/>
</dbReference>
<evidence type="ECO:0000313" key="4">
    <source>
        <dbReference type="EMBL" id="TDD00073.1"/>
    </source>
</evidence>
<dbReference type="PANTHER" id="PTHR42776">
    <property type="entry name" value="SERINE PEPTIDASE S9 FAMILY MEMBER"/>
    <property type="match status" value="1"/>
</dbReference>
<dbReference type="Pfam" id="PF00326">
    <property type="entry name" value="Peptidase_S9"/>
    <property type="match status" value="1"/>
</dbReference>
<keyword evidence="5" id="KW-1185">Reference proteome</keyword>
<dbReference type="InterPro" id="IPR011042">
    <property type="entry name" value="6-blade_b-propeller_TolB-like"/>
</dbReference>
<proteinExistence type="predicted"/>
<gene>
    <name evidence="4" type="ORF">E1292_29805</name>
</gene>
<dbReference type="RefSeq" id="WP_132598885.1">
    <property type="nucleotide sequence ID" value="NZ_SMKO01000100.1"/>
</dbReference>
<dbReference type="Gene3D" id="2.120.10.30">
    <property type="entry name" value="TolB, C-terminal domain"/>
    <property type="match status" value="2"/>
</dbReference>
<dbReference type="InterPro" id="IPR029058">
    <property type="entry name" value="AB_hydrolase_fold"/>
</dbReference>
<dbReference type="AlphaFoldDB" id="A0A4R4VC56"/>
<dbReference type="GO" id="GO:0004252">
    <property type="term" value="F:serine-type endopeptidase activity"/>
    <property type="evidence" value="ECO:0007669"/>
    <property type="project" value="TreeGrafter"/>
</dbReference>
<evidence type="ECO:0000313" key="5">
    <source>
        <dbReference type="Proteomes" id="UP000295258"/>
    </source>
</evidence>
<evidence type="ECO:0000259" key="3">
    <source>
        <dbReference type="Pfam" id="PF00326"/>
    </source>
</evidence>
<dbReference type="PANTHER" id="PTHR42776:SF13">
    <property type="entry name" value="DIPEPTIDYL-PEPTIDASE 5"/>
    <property type="match status" value="1"/>
</dbReference>
<evidence type="ECO:0000256" key="1">
    <source>
        <dbReference type="ARBA" id="ARBA00022729"/>
    </source>
</evidence>
<dbReference type="SUPFAM" id="SSF53474">
    <property type="entry name" value="alpha/beta-Hydrolases"/>
    <property type="match status" value="1"/>
</dbReference>
<evidence type="ECO:0000256" key="2">
    <source>
        <dbReference type="ARBA" id="ARBA00022801"/>
    </source>
</evidence>